<gene>
    <name evidence="1" type="primary">fliF</name>
    <name evidence="1" type="ORF">HF292_005315</name>
</gene>
<accession>A0ACD5IKD0</accession>
<keyword evidence="1" id="KW-0969">Cilium</keyword>
<keyword evidence="1" id="KW-0966">Cell projection</keyword>
<keyword evidence="2" id="KW-1185">Reference proteome</keyword>
<name>A0ACD5IKD0_9PROT</name>
<reference evidence="1 2" key="1">
    <citation type="journal article" date="2021" name="ISME J.">
        <title>Genomic evolution of the class Acidithiobacillia: deep-branching Proteobacteria living in extreme acidic conditions.</title>
        <authorList>
            <person name="Moya-Beltran A."/>
            <person name="Beard S."/>
            <person name="Rojas-Villalobos C."/>
            <person name="Issotta F."/>
            <person name="Gallardo Y."/>
            <person name="Ulloa R."/>
            <person name="Giaveno A."/>
            <person name="Degli Esposti M."/>
            <person name="Johnson D.B."/>
            <person name="Quatrini R."/>
        </authorList>
    </citation>
    <scope>NUCLEOTIDE SEQUENCE [LARGE SCALE GENOMIC DNA]</scope>
    <source>
        <strain evidence="1 2">CF3</strain>
    </source>
</reference>
<sequence>MATEAARPTTLSGGAAEAQRRWQEMTPNRRFTVLAVLAAVLAVLIVAFVWNGKPPYKVLYTNLSNRDGGQVIAELQKLNIPYRISDGGAVISVPGSHVYGTRMKLAAAGLPKGAGVGFELLDHEPMGTSEFVEHINYQRALEGSLERTIASLSAVENAKVHLAIPKPSVFLSEQENPTASVMLEVYPGRVLSAAQVAGVVHLVAASVPGLQDKNVTVVDQHGDLLSSHGNADSGLQPSQLAYQREVDQQYQKRIQEILTPIVGHNGVRVAVSADIDFAKSESSSVRYGKGQILSEQTHISSGTGGAGPYGVPGALSNQPPGVAIAPLVAPVASAMSPAALIAVAPTLKMLAPTESSNDSTTNYDVDKTIVHTVQPVGSVKRLSVAVLVDDRVTESGLGAIHAKPLTAAQLAQVQQLVENAIGYNAQRGDTVKVVNMPFTTQSAATALPWWQQSWFLTLMNSGLRYLVLLILALLLYVGVVRPLLRRRMRQEPVMDTEDSAGEAASSASAEDKRPATPGVGVPSATTLAGAGHGPVALPENPLETDLYVARQLVMQDPARAAQVVKEWLANDREAGS</sequence>
<protein>
    <submittedName>
        <fullName evidence="1">Flagellar basal-body MS-ring/collar protein FliF</fullName>
    </submittedName>
</protein>
<dbReference type="Proteomes" id="UP001196097">
    <property type="component" value="Chromosome"/>
</dbReference>
<keyword evidence="1" id="KW-0282">Flagellum</keyword>
<evidence type="ECO:0000313" key="2">
    <source>
        <dbReference type="Proteomes" id="UP001196097"/>
    </source>
</evidence>
<organism evidence="1 2">
    <name type="scientific">Acidithiobacillus ferruginosus</name>
    <dbReference type="NCBI Taxonomy" id="3063951"/>
    <lineage>
        <taxon>Bacteria</taxon>
        <taxon>Pseudomonadati</taxon>
        <taxon>Pseudomonadota</taxon>
        <taxon>Acidithiobacillia</taxon>
        <taxon>Acidithiobacillales</taxon>
        <taxon>Acidithiobacillaceae</taxon>
        <taxon>Acidithiobacillus</taxon>
    </lineage>
</organism>
<evidence type="ECO:0000313" key="1">
    <source>
        <dbReference type="EMBL" id="XRP74071.1"/>
    </source>
</evidence>
<proteinExistence type="predicted"/>
<dbReference type="EMBL" id="CP130946">
    <property type="protein sequence ID" value="XRP74071.1"/>
    <property type="molecule type" value="Genomic_DNA"/>
</dbReference>